<comment type="caution">
    <text evidence="1">The sequence shown here is derived from an EMBL/GenBank/DDBJ whole genome shotgun (WGS) entry which is preliminary data.</text>
</comment>
<protein>
    <submittedName>
        <fullName evidence="1">Uncharacterized protein</fullName>
    </submittedName>
</protein>
<dbReference type="EMBL" id="MEVI01000002">
    <property type="protein sequence ID" value="OGC55547.1"/>
    <property type="molecule type" value="Genomic_DNA"/>
</dbReference>
<dbReference type="AlphaFoldDB" id="A0A1F4VED1"/>
<dbReference type="Proteomes" id="UP000176504">
    <property type="component" value="Unassembled WGS sequence"/>
</dbReference>
<reference evidence="1 2" key="1">
    <citation type="journal article" date="2016" name="Nat. Commun.">
        <title>Thousands of microbial genomes shed light on interconnected biogeochemical processes in an aquifer system.</title>
        <authorList>
            <person name="Anantharaman K."/>
            <person name="Brown C.T."/>
            <person name="Hug L.A."/>
            <person name="Sharon I."/>
            <person name="Castelle C.J."/>
            <person name="Probst A.J."/>
            <person name="Thomas B.C."/>
            <person name="Singh A."/>
            <person name="Wilkins M.J."/>
            <person name="Karaoz U."/>
            <person name="Brodie E.L."/>
            <person name="Williams K.H."/>
            <person name="Hubbard S.S."/>
            <person name="Banfield J.F."/>
        </authorList>
    </citation>
    <scope>NUCLEOTIDE SEQUENCE [LARGE SCALE GENOMIC DNA]</scope>
</reference>
<gene>
    <name evidence="1" type="ORF">A3A78_01160</name>
</gene>
<sequence length="62" mass="7638">MIEVLWEFLKLWFKILAGRLMRRTDSHDRWRAWIETQSAKTDWYSWCWKIATILIGNGRPKK</sequence>
<name>A0A1F4VED1_UNCKA</name>
<organism evidence="1 2">
    <name type="scientific">candidate division WWE3 bacterium RIFCSPLOWO2_01_FULL_41_18</name>
    <dbReference type="NCBI Taxonomy" id="1802625"/>
    <lineage>
        <taxon>Bacteria</taxon>
        <taxon>Katanobacteria</taxon>
    </lineage>
</organism>
<proteinExistence type="predicted"/>
<evidence type="ECO:0000313" key="1">
    <source>
        <dbReference type="EMBL" id="OGC55547.1"/>
    </source>
</evidence>
<accession>A0A1F4VED1</accession>
<evidence type="ECO:0000313" key="2">
    <source>
        <dbReference type="Proteomes" id="UP000176504"/>
    </source>
</evidence>